<accession>A0AC61S0M7</accession>
<evidence type="ECO:0000313" key="2">
    <source>
        <dbReference type="Proteomes" id="UP000304953"/>
    </source>
</evidence>
<evidence type="ECO:0000313" key="1">
    <source>
        <dbReference type="EMBL" id="TGY97935.1"/>
    </source>
</evidence>
<sequence length="372" mass="41037">MYQKGRAWIELNMEHLKHNMEQFRALLPPDCALMPAVKANAYGHGAVLVSKALQKQGVKSFCVASAAEGAELRKSGIDGEILVLAYTHPEQFGDLIEYDLTQTVVDGNYAQELKRDGRRFTVHVGIDTGMHRLGERWDNLEEIVKIFRIPNLNVTGVYSHLCVSDGKDSKEKAYTLEQIHHFEYVVEELHRRGIDGFKCHLQGSYGILNYSELCFDYARAGIALYGILSEKNDRVNASVDLKPVLSLKARLESVRMLYQGESAGYGLTYSAGKTQKIGVLSIGYADGIPRNLSNRGQVLCNGKAAPVIGRICMDQMLVDLSGVEQAAPGDEAVLIGTSGELEIRAEDMAGWAGTISNEILSRMGERLERVAV</sequence>
<protein>
    <submittedName>
        <fullName evidence="1">Serine racemase VanT catalytic subunit</fullName>
    </submittedName>
</protein>
<proteinExistence type="predicted"/>
<reference evidence="1" key="1">
    <citation type="submission" date="2019-04" db="EMBL/GenBank/DDBJ databases">
        <title>Microbes associate with the intestines of laboratory mice.</title>
        <authorList>
            <person name="Navarre W."/>
            <person name="Wong E."/>
            <person name="Huang K."/>
            <person name="Tropini C."/>
            <person name="Ng K."/>
            <person name="Yu B."/>
        </authorList>
    </citation>
    <scope>NUCLEOTIDE SEQUENCE</scope>
    <source>
        <strain evidence="1">NM01_1-7b</strain>
    </source>
</reference>
<gene>
    <name evidence="1" type="primary">vanT</name>
    <name evidence="1" type="ORF">E5329_02110</name>
</gene>
<dbReference type="Proteomes" id="UP000304953">
    <property type="component" value="Unassembled WGS sequence"/>
</dbReference>
<keyword evidence="2" id="KW-1185">Reference proteome</keyword>
<name>A0AC61S0M7_9FIRM</name>
<organism evidence="1 2">
    <name type="scientific">Petralouisia muris</name>
    <dbReference type="NCBI Taxonomy" id="3032872"/>
    <lineage>
        <taxon>Bacteria</taxon>
        <taxon>Bacillati</taxon>
        <taxon>Bacillota</taxon>
        <taxon>Clostridia</taxon>
        <taxon>Lachnospirales</taxon>
        <taxon>Lachnospiraceae</taxon>
        <taxon>Petralouisia</taxon>
    </lineage>
</organism>
<comment type="caution">
    <text evidence="1">The sequence shown here is derived from an EMBL/GenBank/DDBJ whole genome shotgun (WGS) entry which is preliminary data.</text>
</comment>
<dbReference type="EMBL" id="SRYA01000003">
    <property type="protein sequence ID" value="TGY97935.1"/>
    <property type="molecule type" value="Genomic_DNA"/>
</dbReference>